<dbReference type="GO" id="GO:0003677">
    <property type="term" value="F:DNA binding"/>
    <property type="evidence" value="ECO:0007669"/>
    <property type="project" value="InterPro"/>
</dbReference>
<evidence type="ECO:0000256" key="5">
    <source>
        <dbReference type="ARBA" id="ARBA00026073"/>
    </source>
</evidence>
<dbReference type="PANTHER" id="PTHR34388:SF1">
    <property type="entry name" value="DNA POLYMERASE III SUBUNIT DELTA"/>
    <property type="match status" value="1"/>
</dbReference>
<dbReference type="GO" id="GO:0003887">
    <property type="term" value="F:DNA-directed DNA polymerase activity"/>
    <property type="evidence" value="ECO:0007669"/>
    <property type="project" value="UniProtKB-UniRule"/>
</dbReference>
<dbReference type="InterPro" id="IPR027417">
    <property type="entry name" value="P-loop_NTPase"/>
</dbReference>
<proteinExistence type="inferred from homology"/>
<dbReference type="Gene3D" id="1.20.272.10">
    <property type="match status" value="1"/>
</dbReference>
<evidence type="ECO:0000313" key="11">
    <source>
        <dbReference type="EMBL" id="QCI23408.1"/>
    </source>
</evidence>
<keyword evidence="4" id="KW-0239">DNA-directed DNA polymerase</keyword>
<dbReference type="AlphaFoldDB" id="A0A4D6YBF8"/>
<evidence type="ECO:0000256" key="1">
    <source>
        <dbReference type="ARBA" id="ARBA00022679"/>
    </source>
</evidence>
<dbReference type="Gene3D" id="3.40.50.300">
    <property type="entry name" value="P-loop containing nucleotide triphosphate hydrolases"/>
    <property type="match status" value="1"/>
</dbReference>
<dbReference type="Proteomes" id="UP000298566">
    <property type="component" value="Chromosome"/>
</dbReference>
<name>A0A4D6YBF8_BUCMH</name>
<protein>
    <recommendedName>
        <fullName evidence="8">DNA polymerase III subunit delta</fullName>
        <ecNumber evidence="8">2.7.7.7</ecNumber>
    </recommendedName>
</protein>
<evidence type="ECO:0000259" key="10">
    <source>
        <dbReference type="Pfam" id="PF14840"/>
    </source>
</evidence>
<accession>A0A4D6YBF8</accession>
<comment type="catalytic activity">
    <reaction evidence="7">
        <text>DNA(n) + a 2'-deoxyribonucleoside 5'-triphosphate = DNA(n+1) + diphosphate</text>
        <dbReference type="Rhea" id="RHEA:22508"/>
        <dbReference type="Rhea" id="RHEA-COMP:17339"/>
        <dbReference type="Rhea" id="RHEA-COMP:17340"/>
        <dbReference type="ChEBI" id="CHEBI:33019"/>
        <dbReference type="ChEBI" id="CHEBI:61560"/>
        <dbReference type="ChEBI" id="CHEBI:173112"/>
        <dbReference type="EC" id="2.7.7.7"/>
    </reaction>
</comment>
<organism evidence="11 12">
    <name type="scientific">Buchnera aphidicola subsp. Melaphis rhois</name>
    <dbReference type="NCBI Taxonomy" id="118103"/>
    <lineage>
        <taxon>Bacteria</taxon>
        <taxon>Pseudomonadati</taxon>
        <taxon>Pseudomonadota</taxon>
        <taxon>Gammaproteobacteria</taxon>
        <taxon>Enterobacterales</taxon>
        <taxon>Erwiniaceae</taxon>
        <taxon>Buchnera</taxon>
    </lineage>
</organism>
<keyword evidence="9" id="KW-1133">Transmembrane helix</keyword>
<evidence type="ECO:0000256" key="6">
    <source>
        <dbReference type="ARBA" id="ARBA00034754"/>
    </source>
</evidence>
<sequence>MFKKKIIILNLPKQILTKEIQKQLVYLSNFINPDILLIIHKNVKENISNNVWFNIFQLKGTIIYCNSLIKQKTNIWINNKIYDSKINIHKNAKELLLKLYSGNILFLYNTINMLMLIWPKRLITIEKIKPFINNSTLFTPEEWIDSMLIGDLNKSIKILNNLFIQNYNQIVLIRSLQYNLITILMIQRKIFPNIYDILKMRKTSKSRYLTLIYFSRCENIEKINKSITLLTKIEINIKKKYETSIWNQLKILSCIISKKN</sequence>
<evidence type="ECO:0000256" key="9">
    <source>
        <dbReference type="SAM" id="Phobius"/>
    </source>
</evidence>
<evidence type="ECO:0000256" key="2">
    <source>
        <dbReference type="ARBA" id="ARBA00022695"/>
    </source>
</evidence>
<comment type="subunit">
    <text evidence="5">DNA polymerase III contains a core (composed of alpha, epsilon and theta chains) that associates with a tau subunit. This core dimerizes to form the POLIII' complex. PolIII' associates with the gamma complex (composed of gamma, delta, delta', psi and chi chains) and with the beta chain to form the complete DNA polymerase III complex.</text>
</comment>
<dbReference type="Gene3D" id="1.10.8.60">
    <property type="match status" value="1"/>
</dbReference>
<keyword evidence="9" id="KW-0472">Membrane</keyword>
<evidence type="ECO:0000256" key="7">
    <source>
        <dbReference type="ARBA" id="ARBA00049244"/>
    </source>
</evidence>
<dbReference type="OrthoDB" id="9770982at2"/>
<evidence type="ECO:0000256" key="4">
    <source>
        <dbReference type="ARBA" id="ARBA00022932"/>
    </source>
</evidence>
<dbReference type="InterPro" id="IPR008921">
    <property type="entry name" value="DNA_pol3_clamp-load_cplx_C"/>
</dbReference>
<dbReference type="PANTHER" id="PTHR34388">
    <property type="entry name" value="DNA POLYMERASE III SUBUNIT DELTA"/>
    <property type="match status" value="1"/>
</dbReference>
<dbReference type="Pfam" id="PF14840">
    <property type="entry name" value="DNA_pol3_delt_C"/>
    <property type="match status" value="1"/>
</dbReference>
<keyword evidence="2 11" id="KW-0548">Nucleotidyltransferase</keyword>
<comment type="similarity">
    <text evidence="6">Belongs to the DNA polymerase HolA subunit family.</text>
</comment>
<feature type="transmembrane region" description="Helical" evidence="9">
    <location>
        <begin position="95"/>
        <end position="118"/>
    </location>
</feature>
<dbReference type="InterPro" id="IPR032780">
    <property type="entry name" value="DNA_pol3_delt_C"/>
</dbReference>
<dbReference type="NCBIfam" id="TIGR01128">
    <property type="entry name" value="holA"/>
    <property type="match status" value="1"/>
</dbReference>
<evidence type="ECO:0000256" key="3">
    <source>
        <dbReference type="ARBA" id="ARBA00022705"/>
    </source>
</evidence>
<dbReference type="EMBL" id="CP033004">
    <property type="protein sequence ID" value="QCI23408.1"/>
    <property type="molecule type" value="Genomic_DNA"/>
</dbReference>
<evidence type="ECO:0000313" key="12">
    <source>
        <dbReference type="Proteomes" id="UP000298566"/>
    </source>
</evidence>
<dbReference type="InterPro" id="IPR005790">
    <property type="entry name" value="DNA_polIII_delta"/>
</dbReference>
<dbReference type="SUPFAM" id="SSF48019">
    <property type="entry name" value="post-AAA+ oligomerization domain-like"/>
    <property type="match status" value="1"/>
</dbReference>
<dbReference type="EC" id="2.7.7.7" evidence="8"/>
<gene>
    <name evidence="11" type="primary">holA</name>
    <name evidence="11" type="ORF">D9V73_02050</name>
</gene>
<feature type="domain" description="DNA polymerase III subunit delta C-terminal" evidence="10">
    <location>
        <begin position="141"/>
        <end position="259"/>
    </location>
</feature>
<evidence type="ECO:0000256" key="8">
    <source>
        <dbReference type="NCBIfam" id="TIGR01128"/>
    </source>
</evidence>
<dbReference type="SUPFAM" id="SSF52540">
    <property type="entry name" value="P-loop containing nucleoside triphosphate hydrolases"/>
    <property type="match status" value="1"/>
</dbReference>
<reference evidence="11 12" key="1">
    <citation type="submission" date="2018-10" db="EMBL/GenBank/DDBJ databases">
        <title>Comparative functional genomics of the obligate endosymbiont Buchnera aphidicola.</title>
        <authorList>
            <person name="Chong R.A."/>
        </authorList>
    </citation>
    <scope>NUCLEOTIDE SEQUENCE [LARGE SCALE GENOMIC DNA]</scope>
    <source>
        <strain evidence="11 12">Mrh</strain>
    </source>
</reference>
<keyword evidence="9" id="KW-0812">Transmembrane</keyword>
<dbReference type="GO" id="GO:0009360">
    <property type="term" value="C:DNA polymerase III complex"/>
    <property type="evidence" value="ECO:0007669"/>
    <property type="project" value="UniProtKB-UniRule"/>
</dbReference>
<keyword evidence="3" id="KW-0235">DNA replication</keyword>
<dbReference type="GO" id="GO:0006261">
    <property type="term" value="P:DNA-templated DNA replication"/>
    <property type="evidence" value="ECO:0007669"/>
    <property type="project" value="TreeGrafter"/>
</dbReference>
<keyword evidence="1 11" id="KW-0808">Transferase</keyword>